<protein>
    <submittedName>
        <fullName evidence="1">Uncharacterized protein</fullName>
    </submittedName>
</protein>
<dbReference type="AlphaFoldDB" id="A0AAV0MKN9"/>
<reference evidence="1" key="1">
    <citation type="submission" date="2022-08" db="EMBL/GenBank/DDBJ databases">
        <authorList>
            <person name="Gutierrez-Valencia J."/>
        </authorList>
    </citation>
    <scope>NUCLEOTIDE SEQUENCE</scope>
</reference>
<sequence length="18" mass="2166">MRLKTFLRSSWRISSAIL</sequence>
<evidence type="ECO:0000313" key="2">
    <source>
        <dbReference type="Proteomes" id="UP001154282"/>
    </source>
</evidence>
<proteinExistence type="predicted"/>
<dbReference type="Proteomes" id="UP001154282">
    <property type="component" value="Unassembled WGS sequence"/>
</dbReference>
<dbReference type="EMBL" id="CAMGYJ010000007">
    <property type="protein sequence ID" value="CAI0447357.1"/>
    <property type="molecule type" value="Genomic_DNA"/>
</dbReference>
<evidence type="ECO:0000313" key="1">
    <source>
        <dbReference type="EMBL" id="CAI0447357.1"/>
    </source>
</evidence>
<gene>
    <name evidence="1" type="ORF">LITE_LOCUS29378</name>
</gene>
<keyword evidence="2" id="KW-1185">Reference proteome</keyword>
<organism evidence="1 2">
    <name type="scientific">Linum tenue</name>
    <dbReference type="NCBI Taxonomy" id="586396"/>
    <lineage>
        <taxon>Eukaryota</taxon>
        <taxon>Viridiplantae</taxon>
        <taxon>Streptophyta</taxon>
        <taxon>Embryophyta</taxon>
        <taxon>Tracheophyta</taxon>
        <taxon>Spermatophyta</taxon>
        <taxon>Magnoliopsida</taxon>
        <taxon>eudicotyledons</taxon>
        <taxon>Gunneridae</taxon>
        <taxon>Pentapetalae</taxon>
        <taxon>rosids</taxon>
        <taxon>fabids</taxon>
        <taxon>Malpighiales</taxon>
        <taxon>Linaceae</taxon>
        <taxon>Linum</taxon>
    </lineage>
</organism>
<comment type="caution">
    <text evidence="1">The sequence shown here is derived from an EMBL/GenBank/DDBJ whole genome shotgun (WGS) entry which is preliminary data.</text>
</comment>
<name>A0AAV0MKN9_9ROSI</name>
<accession>A0AAV0MKN9</accession>